<dbReference type="EMBL" id="GL349433">
    <property type="protein sequence ID" value="KNC45966.1"/>
    <property type="molecule type" value="Genomic_DNA"/>
</dbReference>
<evidence type="ECO:0000313" key="3">
    <source>
        <dbReference type="EMBL" id="KNC45966.1"/>
    </source>
</evidence>
<dbReference type="STRING" id="461836.A0A0L0D161"/>
<sequence>MDALLASLESAALRYRGRTSPKPTAETGASPTPPNPSDLPRPDLELPPIPPLVVPRLVNVLLLGFAPPSKPSLAAAAAAPWLKHIEHMLAMRTTDGVVPNAHYSYHFRLIEASPQVARFFDALVLSLARPGPDPGADPWRSVWGDDGPDLPAQTVTVDALAFEGVLGDFLAGMGLDDAFTFVVAKPGEFIDPAASVRYGYARGLTEDELVQLDESRHELEALLDSEYRPREWALPTSDDFPVSYAHRALASAAPLSDAIIYSRQQQYIASDGPLSFEYLGTAAEEWISAYMADHGWRYAPVHPPSHHSGSRWSGLLNPAPTSPLRIITCDADAAVPCARIFPPSADTSTNLVHLLLRYLGAGSLEDSAYVESLLAAETELDFTSECLVDLWVSSSAFAVLDLHAGPFEWGPRLGGHGLKTRDSLPSLEDTTAAALTAWSAEHAVSQGGASAASGGRHVPSDAAIEAMSEPDTVSSFLAKFCDESLFATPPGTPRISLPPFCAKLRARLAALQEASDPAARDAVVNPQPEDVILVTDPNTHAEPTSSGQLAASLFLTKLAGVLDAGIKHVVTPPLDPSFVAAGGAFAAAKVVNFNVVVVVAHESYDPIGPTAFDFNSFKAQMASLRLPWQHFAFSLARRSLDLDPGLAVAVAASQTTVRIPRLSLEGSIESSTRRVIDSATLAALLAQTAPAANAAARSSGGKASGASLVVPIVLFSTDSTHPFFLDATSQVAVVDGVVLGVQSPHTEWESYMHCNGASKLVNLRAPTKAITAAVLRLVGGLPPAAAPGARRALDNWLYATGTSPLSACDGAWRISRHQTGLVKFNNAVAALLAARSSMNTALAHLASVAVTEYNAPAFASPAMDALRTAYDDVRSLWAAAEFTAASPRVSAHTDDELASLVSGVLLGKAARFVHQAAEFVGYAAHYHCNAVQEEQHVHEGVSVRWTVAVGAALNALLFAAYRYSRRSSKPASKIKVN</sequence>
<proteinExistence type="predicted"/>
<feature type="compositionally biased region" description="Pro residues" evidence="1">
    <location>
        <begin position="31"/>
        <end position="44"/>
    </location>
</feature>
<evidence type="ECO:0000256" key="1">
    <source>
        <dbReference type="SAM" id="MobiDB-lite"/>
    </source>
</evidence>
<dbReference type="Proteomes" id="UP000054408">
    <property type="component" value="Unassembled WGS sequence"/>
</dbReference>
<protein>
    <recommendedName>
        <fullName evidence="2">DUF7906 domain-containing protein</fullName>
    </recommendedName>
</protein>
<reference evidence="3 4" key="1">
    <citation type="submission" date="2010-05" db="EMBL/GenBank/DDBJ databases">
        <title>The Genome Sequence of Thecamonas trahens ATCC 50062.</title>
        <authorList>
            <consortium name="The Broad Institute Genome Sequencing Platform"/>
            <person name="Russ C."/>
            <person name="Cuomo C."/>
            <person name="Shea T."/>
            <person name="Young S.K."/>
            <person name="Zeng Q."/>
            <person name="Koehrsen M."/>
            <person name="Haas B."/>
            <person name="Borodovsky M."/>
            <person name="Guigo R."/>
            <person name="Alvarado L."/>
            <person name="Berlin A."/>
            <person name="Bochicchio J."/>
            <person name="Borenstein D."/>
            <person name="Chapman S."/>
            <person name="Chen Z."/>
            <person name="Freedman E."/>
            <person name="Gellesch M."/>
            <person name="Goldberg J."/>
            <person name="Griggs A."/>
            <person name="Gujja S."/>
            <person name="Heilman E."/>
            <person name="Heiman D."/>
            <person name="Hepburn T."/>
            <person name="Howarth C."/>
            <person name="Jen D."/>
            <person name="Larson L."/>
            <person name="Mehta T."/>
            <person name="Park D."/>
            <person name="Pearson M."/>
            <person name="Roberts A."/>
            <person name="Saif S."/>
            <person name="Shenoy N."/>
            <person name="Sisk P."/>
            <person name="Stolte C."/>
            <person name="Sykes S."/>
            <person name="Thomson T."/>
            <person name="Walk T."/>
            <person name="White J."/>
            <person name="Yandava C."/>
            <person name="Burger G."/>
            <person name="Gray M.W."/>
            <person name="Holland P.W.H."/>
            <person name="King N."/>
            <person name="Lang F.B.F."/>
            <person name="Roger A.J."/>
            <person name="Ruiz-Trillo I."/>
            <person name="Lander E."/>
            <person name="Nusbaum C."/>
        </authorList>
    </citation>
    <scope>NUCLEOTIDE SEQUENCE [LARGE SCALE GENOMIC DNA]</scope>
    <source>
        <strain evidence="3 4">ATCC 50062</strain>
    </source>
</reference>
<feature type="region of interest" description="Disordered" evidence="1">
    <location>
        <begin position="14"/>
        <end position="44"/>
    </location>
</feature>
<keyword evidence="4" id="KW-1185">Reference proteome</keyword>
<accession>A0A0L0D161</accession>
<organism evidence="3 4">
    <name type="scientific">Thecamonas trahens ATCC 50062</name>
    <dbReference type="NCBI Taxonomy" id="461836"/>
    <lineage>
        <taxon>Eukaryota</taxon>
        <taxon>Apusozoa</taxon>
        <taxon>Apusomonadida</taxon>
        <taxon>Apusomonadidae</taxon>
        <taxon>Thecamonas</taxon>
    </lineage>
</organism>
<dbReference type="AlphaFoldDB" id="A0A0L0D161"/>
<dbReference type="PANTHER" id="PTHR31515">
    <property type="entry name" value="TRANSMEMBRANE PROTEIN-RELATED"/>
    <property type="match status" value="1"/>
</dbReference>
<evidence type="ECO:0000313" key="4">
    <source>
        <dbReference type="Proteomes" id="UP000054408"/>
    </source>
</evidence>
<dbReference type="eggNOG" id="ENOG502QQIX">
    <property type="taxonomic scope" value="Eukaryota"/>
</dbReference>
<evidence type="ECO:0000259" key="2">
    <source>
        <dbReference type="Pfam" id="PF25483"/>
    </source>
</evidence>
<dbReference type="RefSeq" id="XP_013762947.1">
    <property type="nucleotide sequence ID" value="XM_013907493.1"/>
</dbReference>
<name>A0A0L0D161_THETB</name>
<dbReference type="OrthoDB" id="16573at2759"/>
<dbReference type="GeneID" id="25559905"/>
<dbReference type="InterPro" id="IPR057228">
    <property type="entry name" value="DUF7906"/>
</dbReference>
<dbReference type="PANTHER" id="PTHR31515:SF2">
    <property type="entry name" value="TRANSMEMBRANE PROTEIN"/>
    <property type="match status" value="1"/>
</dbReference>
<dbReference type="Pfam" id="PF25483">
    <property type="entry name" value="DUF7906"/>
    <property type="match status" value="1"/>
</dbReference>
<feature type="domain" description="DUF7906" evidence="2">
    <location>
        <begin position="382"/>
        <end position="431"/>
    </location>
</feature>
<gene>
    <name evidence="3" type="ORF">AMSG_00081</name>
</gene>